<dbReference type="InterPro" id="IPR027417">
    <property type="entry name" value="P-loop_NTPase"/>
</dbReference>
<keyword evidence="5" id="KW-0804">Transcription</keyword>
<evidence type="ECO:0000313" key="8">
    <source>
        <dbReference type="EMBL" id="GAA2132985.1"/>
    </source>
</evidence>
<keyword evidence="3" id="KW-0805">Transcription regulation</keyword>
<evidence type="ECO:0000256" key="4">
    <source>
        <dbReference type="ARBA" id="ARBA00023125"/>
    </source>
</evidence>
<comment type="caution">
    <text evidence="8">The sequence shown here is derived from an EMBL/GenBank/DDBJ whole genome shotgun (WGS) entry which is preliminary data.</text>
</comment>
<protein>
    <recommendedName>
        <fullName evidence="7">OmpR/PhoB-type domain-containing protein</fullName>
    </recommendedName>
</protein>
<dbReference type="SUPFAM" id="SSF52540">
    <property type="entry name" value="P-loop containing nucleoside triphosphate hydrolases"/>
    <property type="match status" value="1"/>
</dbReference>
<gene>
    <name evidence="8" type="ORF">GCM10009760_08630</name>
</gene>
<dbReference type="SUPFAM" id="SSF46894">
    <property type="entry name" value="C-terminal effector domain of the bipartite response regulators"/>
    <property type="match status" value="1"/>
</dbReference>
<dbReference type="PROSITE" id="PS51755">
    <property type="entry name" value="OMPR_PHOB"/>
    <property type="match status" value="1"/>
</dbReference>
<proteinExistence type="inferred from homology"/>
<evidence type="ECO:0000313" key="9">
    <source>
        <dbReference type="Proteomes" id="UP001422759"/>
    </source>
</evidence>
<dbReference type="InterPro" id="IPR041664">
    <property type="entry name" value="AAA_16"/>
</dbReference>
<evidence type="ECO:0000256" key="3">
    <source>
        <dbReference type="ARBA" id="ARBA00023015"/>
    </source>
</evidence>
<dbReference type="Gene3D" id="1.25.40.10">
    <property type="entry name" value="Tetratricopeptide repeat domain"/>
    <property type="match status" value="1"/>
</dbReference>
<dbReference type="InterPro" id="IPR001867">
    <property type="entry name" value="OmpR/PhoB-type_DNA-bd"/>
</dbReference>
<dbReference type="InterPro" id="IPR051677">
    <property type="entry name" value="AfsR-DnrI-RedD_regulator"/>
</dbReference>
<dbReference type="Gene3D" id="3.40.50.300">
    <property type="entry name" value="P-loop containing nucleotide triphosphate hydrolases"/>
    <property type="match status" value="1"/>
</dbReference>
<comment type="similarity">
    <text evidence="1">Belongs to the AfsR/DnrI/RedD regulatory family.</text>
</comment>
<dbReference type="SMART" id="SM01043">
    <property type="entry name" value="BTAD"/>
    <property type="match status" value="1"/>
</dbReference>
<dbReference type="InterPro" id="IPR016032">
    <property type="entry name" value="Sig_transdc_resp-reg_C-effctor"/>
</dbReference>
<dbReference type="InterPro" id="IPR003593">
    <property type="entry name" value="AAA+_ATPase"/>
</dbReference>
<evidence type="ECO:0000256" key="6">
    <source>
        <dbReference type="PROSITE-ProRule" id="PRU01091"/>
    </source>
</evidence>
<feature type="domain" description="OmpR/PhoB-type" evidence="7">
    <location>
        <begin position="11"/>
        <end position="111"/>
    </location>
</feature>
<dbReference type="InterPro" id="IPR011990">
    <property type="entry name" value="TPR-like_helical_dom_sf"/>
</dbReference>
<evidence type="ECO:0000256" key="2">
    <source>
        <dbReference type="ARBA" id="ARBA00023012"/>
    </source>
</evidence>
<dbReference type="EMBL" id="BAAANT010000003">
    <property type="protein sequence ID" value="GAA2132985.1"/>
    <property type="molecule type" value="Genomic_DNA"/>
</dbReference>
<dbReference type="Pfam" id="PF03704">
    <property type="entry name" value="BTAD"/>
    <property type="match status" value="1"/>
</dbReference>
<evidence type="ECO:0000256" key="5">
    <source>
        <dbReference type="ARBA" id="ARBA00023163"/>
    </source>
</evidence>
<dbReference type="RefSeq" id="WP_344460850.1">
    <property type="nucleotide sequence ID" value="NZ_BAAANT010000003.1"/>
</dbReference>
<evidence type="ECO:0000256" key="1">
    <source>
        <dbReference type="ARBA" id="ARBA00005820"/>
    </source>
</evidence>
<name>A0ABP5KIH0_9ACTN</name>
<dbReference type="Gene3D" id="1.10.10.10">
    <property type="entry name" value="Winged helix-like DNA-binding domain superfamily/Winged helix DNA-binding domain"/>
    <property type="match status" value="1"/>
</dbReference>
<feature type="DNA-binding region" description="OmpR/PhoB-type" evidence="6">
    <location>
        <begin position="11"/>
        <end position="111"/>
    </location>
</feature>
<dbReference type="PRINTS" id="PR00364">
    <property type="entry name" value="DISEASERSIST"/>
</dbReference>
<evidence type="ECO:0000259" key="7">
    <source>
        <dbReference type="PROSITE" id="PS51755"/>
    </source>
</evidence>
<dbReference type="InterPro" id="IPR036388">
    <property type="entry name" value="WH-like_DNA-bd_sf"/>
</dbReference>
<dbReference type="PANTHER" id="PTHR35807:SF1">
    <property type="entry name" value="TRANSCRIPTIONAL REGULATOR REDD"/>
    <property type="match status" value="1"/>
</dbReference>
<dbReference type="InterPro" id="IPR005158">
    <property type="entry name" value="BTAD"/>
</dbReference>
<dbReference type="Pfam" id="PF00486">
    <property type="entry name" value="Trans_reg_C"/>
    <property type="match status" value="1"/>
</dbReference>
<dbReference type="Pfam" id="PF13191">
    <property type="entry name" value="AAA_16"/>
    <property type="match status" value="1"/>
</dbReference>
<dbReference type="SUPFAM" id="SSF48452">
    <property type="entry name" value="TPR-like"/>
    <property type="match status" value="1"/>
</dbReference>
<keyword evidence="9" id="KW-1185">Reference proteome</keyword>
<dbReference type="PANTHER" id="PTHR35807">
    <property type="entry name" value="TRANSCRIPTIONAL REGULATOR REDD-RELATED"/>
    <property type="match status" value="1"/>
</dbReference>
<keyword evidence="2" id="KW-0902">Two-component regulatory system</keyword>
<organism evidence="8 9">
    <name type="scientific">Kitasatospora kazusensis</name>
    <dbReference type="NCBI Taxonomy" id="407974"/>
    <lineage>
        <taxon>Bacteria</taxon>
        <taxon>Bacillati</taxon>
        <taxon>Actinomycetota</taxon>
        <taxon>Actinomycetes</taxon>
        <taxon>Kitasatosporales</taxon>
        <taxon>Streptomycetaceae</taxon>
        <taxon>Kitasatospora</taxon>
    </lineage>
</organism>
<dbReference type="SMART" id="SM00382">
    <property type="entry name" value="AAA"/>
    <property type="match status" value="1"/>
</dbReference>
<accession>A0ABP5KIH0</accession>
<sequence length="616" mass="65097">MESLETVESPQTGPQSGPVRFSVLGPLSVEVAGRPLALGPFKQHVVLALLLCRANTTVSVDLLTEAVWQGEPPRTARKNLQVYMCALRRMLGGEQGQERLAHRLGGYLLRVAPEELDLLRFEALARAGRAAAAAGELARAVGLLGQALDLWRGEPLPGLHGSEPLQAEAARLDARYLGAYEDWAEAQLELGNPQTVAEGIGELVERHPLRERLQAARMTALHRSGRRTEALAAYDGLRQLLARELGLPPSPPLEALYRSILSEGPRRSHPQGAGYPAVRTLLPPDVTDFTGRRAEVAELTAALSGGSGKPVLLVGPAGAGKTTLAGHVAHRLREEFPDGRLLVNLRAEDGGARGWTSVLAELLRMTGLTGRVPEAPGQAAAVWRGWLAERRVLLVLDDAPDESAARALLPGPGTSAAIVTSRTQLAGLAAGHRIEVPPFGAGEALDLLGGIIGRARLDSDPEAAVRIVAAGGMLPLAVRASALRLAVLRHLPLAEYAARLAGPDSVLDELAAGDVAVRPRLAAGWRDLTEPGRRALVRLARLPLDEPFTLHEAAEALGCGEGGALRELECLIDSGAVTSPEAEVTAHAALYAVPRLIQVYARELAAGLPFPAGEPS</sequence>
<reference evidence="9" key="1">
    <citation type="journal article" date="2019" name="Int. J. Syst. Evol. Microbiol.">
        <title>The Global Catalogue of Microorganisms (GCM) 10K type strain sequencing project: providing services to taxonomists for standard genome sequencing and annotation.</title>
        <authorList>
            <consortium name="The Broad Institute Genomics Platform"/>
            <consortium name="The Broad Institute Genome Sequencing Center for Infectious Disease"/>
            <person name="Wu L."/>
            <person name="Ma J."/>
        </authorList>
    </citation>
    <scope>NUCLEOTIDE SEQUENCE [LARGE SCALE GENOMIC DNA]</scope>
    <source>
        <strain evidence="9">JCM 14560</strain>
    </source>
</reference>
<dbReference type="CDD" id="cd15831">
    <property type="entry name" value="BTAD"/>
    <property type="match status" value="1"/>
</dbReference>
<keyword evidence="4 6" id="KW-0238">DNA-binding</keyword>
<dbReference type="SMART" id="SM00862">
    <property type="entry name" value="Trans_reg_C"/>
    <property type="match status" value="1"/>
</dbReference>
<dbReference type="Proteomes" id="UP001422759">
    <property type="component" value="Unassembled WGS sequence"/>
</dbReference>